<proteinExistence type="predicted"/>
<keyword evidence="1" id="KW-0472">Membrane</keyword>
<dbReference type="RefSeq" id="WP_134366407.1">
    <property type="nucleotide sequence ID" value="NZ_SOFY01000014.1"/>
</dbReference>
<evidence type="ECO:0000313" key="3">
    <source>
        <dbReference type="EMBL" id="TFC51291.1"/>
    </source>
</evidence>
<name>A0AAQ2C7Z4_9MICO</name>
<feature type="signal peptide" evidence="2">
    <location>
        <begin position="1"/>
        <end position="23"/>
    </location>
</feature>
<keyword evidence="1" id="KW-1133">Transmembrane helix</keyword>
<evidence type="ECO:0000313" key="4">
    <source>
        <dbReference type="Proteomes" id="UP000297403"/>
    </source>
</evidence>
<dbReference type="AlphaFoldDB" id="A0AAQ2C7Z4"/>
<accession>A0AAQ2C7Z4</accession>
<evidence type="ECO:0000256" key="2">
    <source>
        <dbReference type="SAM" id="SignalP"/>
    </source>
</evidence>
<organism evidence="3 4">
    <name type="scientific">Cryobacterium shii</name>
    <dbReference type="NCBI Taxonomy" id="1259235"/>
    <lineage>
        <taxon>Bacteria</taxon>
        <taxon>Bacillati</taxon>
        <taxon>Actinomycetota</taxon>
        <taxon>Actinomycetes</taxon>
        <taxon>Micrococcales</taxon>
        <taxon>Microbacteriaceae</taxon>
        <taxon>Cryobacterium</taxon>
    </lineage>
</organism>
<gene>
    <name evidence="3" type="ORF">E3O49_04300</name>
</gene>
<protein>
    <recommendedName>
        <fullName evidence="5">LPXTG cell wall anchor domain-containing protein</fullName>
    </recommendedName>
</protein>
<reference evidence="3 4" key="1">
    <citation type="submission" date="2019-03" db="EMBL/GenBank/DDBJ databases">
        <title>Genomics of glacier-inhabiting Cryobacterium strains.</title>
        <authorList>
            <person name="Liu Q."/>
            <person name="Xin Y.-H."/>
        </authorList>
    </citation>
    <scope>NUCLEOTIDE SEQUENCE [LARGE SCALE GENOMIC DNA]</scope>
    <source>
        <strain evidence="4">TMT1-22</strain>
    </source>
</reference>
<dbReference type="Proteomes" id="UP000297403">
    <property type="component" value="Unassembled WGS sequence"/>
</dbReference>
<evidence type="ECO:0000256" key="1">
    <source>
        <dbReference type="SAM" id="Phobius"/>
    </source>
</evidence>
<comment type="caution">
    <text evidence="3">The sequence shown here is derived from an EMBL/GenBank/DDBJ whole genome shotgun (WGS) entry which is preliminary data.</text>
</comment>
<sequence>MLALGLVLAGFALTAIPVAPASAAPTGTTIDQCNGVPGVGAGTGAVECNVTVTNNLDLATGVASSTVSTVVCVHEANTKVDCGPATVAPYTNLVLHVAQCNGSINVGGGNVLCTVTIVNNITGSATPTPATVNQCIESGTGGGTEPTTDCDPTGPTTGATVDQCNSSGNGGGATMRVLCTVDPLSSVVPEIPVTVTQCNGSGNNGGSTVICDTELTTIVRAAATTPTATPTPTPTATASPMVAPLVEAAPQLAATGFSSGPLLISTASALLLGGLVVLFVFRRNIRRPGRQG</sequence>
<keyword evidence="1" id="KW-0812">Transmembrane</keyword>
<keyword evidence="4" id="KW-1185">Reference proteome</keyword>
<evidence type="ECO:0008006" key="5">
    <source>
        <dbReference type="Google" id="ProtNLM"/>
    </source>
</evidence>
<dbReference type="EMBL" id="SOFY01000014">
    <property type="protein sequence ID" value="TFC51291.1"/>
    <property type="molecule type" value="Genomic_DNA"/>
</dbReference>
<feature type="chain" id="PRO_5042835321" description="LPXTG cell wall anchor domain-containing protein" evidence="2">
    <location>
        <begin position="24"/>
        <end position="292"/>
    </location>
</feature>
<feature type="transmembrane region" description="Helical" evidence="1">
    <location>
        <begin position="262"/>
        <end position="281"/>
    </location>
</feature>
<keyword evidence="2" id="KW-0732">Signal</keyword>